<evidence type="ECO:0000313" key="6">
    <source>
        <dbReference type="EMBL" id="RCV89927.1"/>
    </source>
</evidence>
<sequence length="308" mass="33871">MKKINKVLLALVLSTAAMAISASEKAATFVVAFAQDDLSNDWRLAQVKDAQGVFEAYPDVEFVYTDGQGQTALQVAHIHQLIEQKIDALITSPREILGASQVIREAYERGIPVILLDRHVDHAAYSTFLHNDNYNIGLRAAQFLDSALEGKGRILMLEGLPGATPTILRREGFINFMEQRPGIELVARTGNYLRRDAILILEEFLSQGNHFDAIYSHSDSMLEGARMVMKRYDINPGDIPTVGIDYIQGAQDALLAGQQSASFTYPTLGEEGAEAALTLLAGEIFPKTIMNESIMVTVENATEIVPIF</sequence>
<proteinExistence type="inferred from homology"/>
<comment type="caution">
    <text evidence="6">The sequence shown here is derived from an EMBL/GenBank/DDBJ whole genome shotgun (WGS) entry which is preliminary data.</text>
</comment>
<feature type="chain" id="PRO_5016876901" evidence="4">
    <location>
        <begin position="20"/>
        <end position="308"/>
    </location>
</feature>
<dbReference type="SUPFAM" id="SSF53822">
    <property type="entry name" value="Periplasmic binding protein-like I"/>
    <property type="match status" value="1"/>
</dbReference>
<dbReference type="InterPro" id="IPR025997">
    <property type="entry name" value="SBP_2_dom"/>
</dbReference>
<reference evidence="6 7" key="1">
    <citation type="submission" date="2018-07" db="EMBL/GenBank/DDBJ databases">
        <title>Halomonas rutogse sp. nov., isolated from Lake TangqianCo on Tibetan Plateau.</title>
        <authorList>
            <person name="Lu H."/>
            <person name="Xing P."/>
            <person name="Wu Q."/>
        </authorList>
    </citation>
    <scope>NUCLEOTIDE SEQUENCE [LARGE SCALE GENOMIC DNA]</scope>
    <source>
        <strain evidence="6 7">TQ8S</strain>
    </source>
</reference>
<accession>A0A368U0B3</accession>
<dbReference type="PANTHER" id="PTHR46847">
    <property type="entry name" value="D-ALLOSE-BINDING PERIPLASMIC PROTEIN-RELATED"/>
    <property type="match status" value="1"/>
</dbReference>
<evidence type="ECO:0000256" key="4">
    <source>
        <dbReference type="SAM" id="SignalP"/>
    </source>
</evidence>
<dbReference type="InterPro" id="IPR028082">
    <property type="entry name" value="Peripla_BP_I"/>
</dbReference>
<dbReference type="Gene3D" id="3.40.50.2300">
    <property type="match status" value="2"/>
</dbReference>
<evidence type="ECO:0000256" key="3">
    <source>
        <dbReference type="ARBA" id="ARBA00022729"/>
    </source>
</evidence>
<evidence type="ECO:0000313" key="7">
    <source>
        <dbReference type="Proteomes" id="UP000253204"/>
    </source>
</evidence>
<dbReference type="GO" id="GO:0030313">
    <property type="term" value="C:cell envelope"/>
    <property type="evidence" value="ECO:0007669"/>
    <property type="project" value="UniProtKB-SubCell"/>
</dbReference>
<dbReference type="PANTHER" id="PTHR46847:SF1">
    <property type="entry name" value="D-ALLOSE-BINDING PERIPLASMIC PROTEIN-RELATED"/>
    <property type="match status" value="1"/>
</dbReference>
<gene>
    <name evidence="6" type="ORF">DU506_12485</name>
</gene>
<evidence type="ECO:0000256" key="1">
    <source>
        <dbReference type="ARBA" id="ARBA00004196"/>
    </source>
</evidence>
<name>A0A368U0B3_9GAMM</name>
<evidence type="ECO:0000259" key="5">
    <source>
        <dbReference type="Pfam" id="PF13407"/>
    </source>
</evidence>
<dbReference type="RefSeq" id="WP_114487239.1">
    <property type="nucleotide sequence ID" value="NZ_CBCSHM010000033.1"/>
</dbReference>
<feature type="signal peptide" evidence="4">
    <location>
        <begin position="1"/>
        <end position="19"/>
    </location>
</feature>
<feature type="domain" description="Periplasmic binding protein" evidence="5">
    <location>
        <begin position="31"/>
        <end position="283"/>
    </location>
</feature>
<organism evidence="6 7">
    <name type="scientific">Vreelandella rituensis</name>
    <dbReference type="NCBI Taxonomy" id="2282306"/>
    <lineage>
        <taxon>Bacteria</taxon>
        <taxon>Pseudomonadati</taxon>
        <taxon>Pseudomonadota</taxon>
        <taxon>Gammaproteobacteria</taxon>
        <taxon>Oceanospirillales</taxon>
        <taxon>Halomonadaceae</taxon>
        <taxon>Vreelandella</taxon>
    </lineage>
</organism>
<dbReference type="Proteomes" id="UP000253204">
    <property type="component" value="Unassembled WGS sequence"/>
</dbReference>
<dbReference type="CDD" id="cd06308">
    <property type="entry name" value="PBP1_sensor_kinase-like"/>
    <property type="match status" value="1"/>
</dbReference>
<dbReference type="OrthoDB" id="9805127at2"/>
<dbReference type="GO" id="GO:0030246">
    <property type="term" value="F:carbohydrate binding"/>
    <property type="evidence" value="ECO:0007669"/>
    <property type="project" value="UniProtKB-ARBA"/>
</dbReference>
<dbReference type="EMBL" id="QPIJ01000029">
    <property type="protein sequence ID" value="RCV89927.1"/>
    <property type="molecule type" value="Genomic_DNA"/>
</dbReference>
<protein>
    <submittedName>
        <fullName evidence="6">LacI family transcriptional regulator</fullName>
    </submittedName>
</protein>
<dbReference type="Pfam" id="PF13407">
    <property type="entry name" value="Peripla_BP_4"/>
    <property type="match status" value="1"/>
</dbReference>
<comment type="similarity">
    <text evidence="2">Belongs to the bacterial solute-binding protein 2 family.</text>
</comment>
<keyword evidence="3 4" id="KW-0732">Signal</keyword>
<keyword evidence="7" id="KW-1185">Reference proteome</keyword>
<dbReference type="GO" id="GO:0055085">
    <property type="term" value="P:transmembrane transport"/>
    <property type="evidence" value="ECO:0007669"/>
    <property type="project" value="UniProtKB-ARBA"/>
</dbReference>
<comment type="subcellular location">
    <subcellularLocation>
        <location evidence="1">Cell envelope</location>
    </subcellularLocation>
</comment>
<evidence type="ECO:0000256" key="2">
    <source>
        <dbReference type="ARBA" id="ARBA00007639"/>
    </source>
</evidence>
<dbReference type="AlphaFoldDB" id="A0A368U0B3"/>